<evidence type="ECO:0000313" key="3">
    <source>
        <dbReference type="Proteomes" id="UP001527925"/>
    </source>
</evidence>
<dbReference type="InterPro" id="IPR014752">
    <property type="entry name" value="Arrestin-like_C"/>
</dbReference>
<feature type="compositionally biased region" description="Polar residues" evidence="1">
    <location>
        <begin position="1"/>
        <end position="15"/>
    </location>
</feature>
<name>A0ABR4NGH7_9FUNG</name>
<feature type="region of interest" description="Disordered" evidence="1">
    <location>
        <begin position="601"/>
        <end position="627"/>
    </location>
</feature>
<dbReference type="Proteomes" id="UP001527925">
    <property type="component" value="Unassembled WGS sequence"/>
</dbReference>
<evidence type="ECO:0008006" key="4">
    <source>
        <dbReference type="Google" id="ProtNLM"/>
    </source>
</evidence>
<proteinExistence type="predicted"/>
<feature type="region of interest" description="Disordered" evidence="1">
    <location>
        <begin position="1"/>
        <end position="52"/>
    </location>
</feature>
<organism evidence="2 3">
    <name type="scientific">Polyrhizophydium stewartii</name>
    <dbReference type="NCBI Taxonomy" id="2732419"/>
    <lineage>
        <taxon>Eukaryota</taxon>
        <taxon>Fungi</taxon>
        <taxon>Fungi incertae sedis</taxon>
        <taxon>Chytridiomycota</taxon>
        <taxon>Chytridiomycota incertae sedis</taxon>
        <taxon>Chytridiomycetes</taxon>
        <taxon>Rhizophydiales</taxon>
        <taxon>Rhizophydiales incertae sedis</taxon>
        <taxon>Polyrhizophydium</taxon>
    </lineage>
</organism>
<dbReference type="InterPro" id="IPR050357">
    <property type="entry name" value="Arrestin_domain-protein"/>
</dbReference>
<sequence length="737" mass="79400">MAEWHSNPNHPQTRTFDIDSSAALPGPYDGDAATDPSAGTPLRAASPSNASHLATDLTPRQLSELVISNPVSKIPPFDLHPWEVRSSAKSVSVAVTAARTLYATRGAVEGQLWVQCTKESPYCKIGKIYVYLVGIEETLPCMPKSPNRRLFFSKRLTIQDVTRAPTTAVVMGNPDEHGMWRAKQGIHVFNFSIPIHSDGTQSQWIQTDQNVDGPLPSSYWSKRFGGIRYIIAGIVHTKHGVVPHTPIAAYRDVKVVESVPFSLLSSFSGMIPPTSPLIKETSQQVKRNMFNIGKKGTVKLTASVRVPNVNTDCEHGVWLSGGVGVVSIGIVNESARWIREVSVTLTRRIKTFVQERQADHSTIPSPVSDIACSLRPLSFVSDAVARRTMYSAKTPFRSGRNVLSTKFFGGGMAEDDYLFGQDKRGEKGYELWSGVAPETSTSLALDINIPMSARSIRYGFLIDVSFVVDVVVKPTGCSPIMLSISVTILHPASVWKNLPSLNVNIADVDQTVVQHSGAIERIASRTPESESKPELAAEATPQMQKEETFVASSPRDSLLGSVAIAATEGIPEPSPASVYAKKDYAIDRLPSRHEQYKPKAQTLGRASMHGKQSVSGKPPVPTPRTSAMTLSRLSPLAMNSSDWSGLGVKPVPAPSALPPSLSVINKLPAGSIRAGQMSSSSVASSAAPPPPPPPPPGNMTMRIPTSTDLSAEGSLDGVPRMDLVQEIDKLFACVPVE</sequence>
<dbReference type="Gene3D" id="2.60.40.640">
    <property type="match status" value="1"/>
</dbReference>
<feature type="compositionally biased region" description="Pro residues" evidence="1">
    <location>
        <begin position="687"/>
        <end position="697"/>
    </location>
</feature>
<feature type="region of interest" description="Disordered" evidence="1">
    <location>
        <begin position="521"/>
        <end position="554"/>
    </location>
</feature>
<keyword evidence="3" id="KW-1185">Reference proteome</keyword>
<dbReference type="PANTHER" id="PTHR11188:SF17">
    <property type="entry name" value="FI21816P1"/>
    <property type="match status" value="1"/>
</dbReference>
<gene>
    <name evidence="2" type="ORF">HK105_201975</name>
</gene>
<dbReference type="EMBL" id="JADGIZ020000006">
    <property type="protein sequence ID" value="KAL2918574.1"/>
    <property type="molecule type" value="Genomic_DNA"/>
</dbReference>
<accession>A0ABR4NGH7</accession>
<protein>
    <recommendedName>
        <fullName evidence="4">Arrestin C-terminal-like domain-containing protein</fullName>
    </recommendedName>
</protein>
<evidence type="ECO:0000313" key="2">
    <source>
        <dbReference type="EMBL" id="KAL2918574.1"/>
    </source>
</evidence>
<comment type="caution">
    <text evidence="2">The sequence shown here is derived from an EMBL/GenBank/DDBJ whole genome shotgun (WGS) entry which is preliminary data.</text>
</comment>
<feature type="region of interest" description="Disordered" evidence="1">
    <location>
        <begin position="674"/>
        <end position="715"/>
    </location>
</feature>
<dbReference type="PANTHER" id="PTHR11188">
    <property type="entry name" value="ARRESTIN DOMAIN CONTAINING PROTEIN"/>
    <property type="match status" value="1"/>
</dbReference>
<evidence type="ECO:0000256" key="1">
    <source>
        <dbReference type="SAM" id="MobiDB-lite"/>
    </source>
</evidence>
<reference evidence="2 3" key="1">
    <citation type="submission" date="2023-09" db="EMBL/GenBank/DDBJ databases">
        <title>Pangenome analysis of Batrachochytrium dendrobatidis and related Chytrids.</title>
        <authorList>
            <person name="Yacoub M.N."/>
            <person name="Stajich J.E."/>
            <person name="James T.Y."/>
        </authorList>
    </citation>
    <scope>NUCLEOTIDE SEQUENCE [LARGE SCALE GENOMIC DNA]</scope>
    <source>
        <strain evidence="2 3">JEL0888</strain>
    </source>
</reference>